<accession>A0AC60W3G1</accession>
<evidence type="ECO:0000313" key="2">
    <source>
        <dbReference type="Proteomes" id="UP000526786"/>
    </source>
</evidence>
<reference evidence="1 2" key="1">
    <citation type="journal article" date="2020" name="Appl. Environ. Microbiol.">
        <title>Genomic Characteristics of a Novel Species of Ammonia-Oxidizing Archaea from the Jiulong River Estuary.</title>
        <authorList>
            <person name="Zou D."/>
            <person name="Wan R."/>
            <person name="Han L."/>
            <person name="Xu M.N."/>
            <person name="Liu Y."/>
            <person name="Liu H."/>
            <person name="Kao S.J."/>
            <person name="Li M."/>
        </authorList>
    </citation>
    <scope>NUCLEOTIDE SEQUENCE [LARGE SCALE GENOMIC DNA]</scope>
    <source>
        <strain evidence="1">W2bin3</strain>
    </source>
</reference>
<protein>
    <submittedName>
        <fullName evidence="1">Uncharacterized protein</fullName>
    </submittedName>
</protein>
<dbReference type="Proteomes" id="UP000526786">
    <property type="component" value="Unassembled WGS sequence"/>
</dbReference>
<organism evidence="1 2">
    <name type="scientific">Candidatus Nitrosomaritimum aestuariumsis</name>
    <dbReference type="NCBI Taxonomy" id="3342354"/>
    <lineage>
        <taxon>Archaea</taxon>
        <taxon>Nitrososphaerota</taxon>
        <taxon>Nitrososphaeria</taxon>
        <taxon>Nitrosopumilales</taxon>
        <taxon>Nitrosopumilaceae</taxon>
        <taxon>Candidatus Nitrosomaritimum</taxon>
    </lineage>
</organism>
<proteinExistence type="predicted"/>
<gene>
    <name evidence="1" type="ORF">H2B05_04935</name>
</gene>
<sequence>MKKFLADSKMFEFEKFYKECQKNNIPFVKAKKNPVDNNYLIQMDLMTCKKNLKADAQNKIYSLFEKEKEFLNENNHDSVFKGCNVDKEIVWFDGILPKRLNYFCETLFDLGNK</sequence>
<dbReference type="EMBL" id="JACENC010000188">
    <property type="protein sequence ID" value="MBA4454272.1"/>
    <property type="molecule type" value="Genomic_DNA"/>
</dbReference>
<comment type="caution">
    <text evidence="1">The sequence shown here is derived from an EMBL/GenBank/DDBJ whole genome shotgun (WGS) entry which is preliminary data.</text>
</comment>
<name>A0AC60W3G1_9ARCH</name>
<evidence type="ECO:0000313" key="1">
    <source>
        <dbReference type="EMBL" id="MBA4454272.1"/>
    </source>
</evidence>